<name>A0A8T0GG88_CERPU</name>
<sequence length="452" mass="49546">MKFFGWGKNKDPQPQTVLQQANKPDARSGSHGPLDRCKSLSGMGSIMPNKGSSTTGMRKQQGLFGVEEERGLLSSARMPKVSSDDAADSEEKLQDKIRFVFSHEREGLLAIGTFALEQLQSIRNTIDGHLNATSEDGLDSSASALDDIMQSSDDEDQLQRSWIAARKTCDLPVFGDSVDTSGVESEAEKPPRYSDRDDSKALALYKPNPDPNTDSSSVKPVVLLTGLPPEIRRALDPATALLYGKSFLPHWTDAVPPPVLAKPPAPFVDEDYYSSRLCGLFSRKKSLSKSKRHDNQGQIVPAAGEEKKRLIPIELAAQETKKSILNFAAPGVPSIGKLAKLWRASCKQSTARIAPERRSPSPVKDLPAKGQACANVFASDEVLTAPELQVMRPSIGLPAGACSPKVAEFRKRVQMHERMLNAPGEFRDSFESSRDDYGHWIKDDEDFLVLEM</sequence>
<feature type="compositionally biased region" description="Polar residues" evidence="1">
    <location>
        <begin position="12"/>
        <end position="22"/>
    </location>
</feature>
<accession>A0A8T0GG88</accession>
<feature type="compositionally biased region" description="Basic and acidic residues" evidence="1">
    <location>
        <begin position="24"/>
        <end position="38"/>
    </location>
</feature>
<dbReference type="Proteomes" id="UP000822688">
    <property type="component" value="Chromosome 11"/>
</dbReference>
<reference evidence="2 3" key="1">
    <citation type="submission" date="2020-06" db="EMBL/GenBank/DDBJ databases">
        <title>WGS assembly of Ceratodon purpureus strain R40.</title>
        <authorList>
            <person name="Carey S.B."/>
            <person name="Jenkins J."/>
            <person name="Shu S."/>
            <person name="Lovell J.T."/>
            <person name="Sreedasyam A."/>
            <person name="Maumus F."/>
            <person name="Tiley G.P."/>
            <person name="Fernandez-Pozo N."/>
            <person name="Barry K."/>
            <person name="Chen C."/>
            <person name="Wang M."/>
            <person name="Lipzen A."/>
            <person name="Daum C."/>
            <person name="Saski C.A."/>
            <person name="Payton A.C."/>
            <person name="Mcbreen J.C."/>
            <person name="Conrad R.E."/>
            <person name="Kollar L.M."/>
            <person name="Olsson S."/>
            <person name="Huttunen S."/>
            <person name="Landis J.B."/>
            <person name="Wickett N.J."/>
            <person name="Johnson M.G."/>
            <person name="Rensing S.A."/>
            <person name="Grimwood J."/>
            <person name="Schmutz J."/>
            <person name="Mcdaniel S.F."/>
        </authorList>
    </citation>
    <scope>NUCLEOTIDE SEQUENCE [LARGE SCALE GENOMIC DNA]</scope>
    <source>
        <strain evidence="2 3">R40</strain>
    </source>
</reference>
<feature type="region of interest" description="Disordered" evidence="1">
    <location>
        <begin position="175"/>
        <end position="217"/>
    </location>
</feature>
<evidence type="ECO:0000313" key="3">
    <source>
        <dbReference type="Proteomes" id="UP000822688"/>
    </source>
</evidence>
<protein>
    <submittedName>
        <fullName evidence="2">Uncharacterized protein</fullName>
    </submittedName>
</protein>
<organism evidence="2 3">
    <name type="scientific">Ceratodon purpureus</name>
    <name type="common">Fire moss</name>
    <name type="synonym">Dicranum purpureum</name>
    <dbReference type="NCBI Taxonomy" id="3225"/>
    <lineage>
        <taxon>Eukaryota</taxon>
        <taxon>Viridiplantae</taxon>
        <taxon>Streptophyta</taxon>
        <taxon>Embryophyta</taxon>
        <taxon>Bryophyta</taxon>
        <taxon>Bryophytina</taxon>
        <taxon>Bryopsida</taxon>
        <taxon>Dicranidae</taxon>
        <taxon>Pseudoditrichales</taxon>
        <taxon>Ditrichaceae</taxon>
        <taxon>Ceratodon</taxon>
    </lineage>
</organism>
<feature type="compositionally biased region" description="Basic and acidic residues" evidence="1">
    <location>
        <begin position="186"/>
        <end position="200"/>
    </location>
</feature>
<gene>
    <name evidence="2" type="ORF">KC19_11G146100</name>
</gene>
<dbReference type="EMBL" id="CM026432">
    <property type="protein sequence ID" value="KAG0557645.1"/>
    <property type="molecule type" value="Genomic_DNA"/>
</dbReference>
<comment type="caution">
    <text evidence="2">The sequence shown here is derived from an EMBL/GenBank/DDBJ whole genome shotgun (WGS) entry which is preliminary data.</text>
</comment>
<evidence type="ECO:0000256" key="1">
    <source>
        <dbReference type="SAM" id="MobiDB-lite"/>
    </source>
</evidence>
<keyword evidence="3" id="KW-1185">Reference proteome</keyword>
<proteinExistence type="predicted"/>
<dbReference type="AlphaFoldDB" id="A0A8T0GG88"/>
<feature type="region of interest" description="Disordered" evidence="1">
    <location>
        <begin position="1"/>
        <end position="58"/>
    </location>
</feature>
<evidence type="ECO:0000313" key="2">
    <source>
        <dbReference type="EMBL" id="KAG0557645.1"/>
    </source>
</evidence>